<reference evidence="1 2" key="1">
    <citation type="journal article" date="2011" name="J. Bacteriol.">
        <title>Complete genome sequence of Burkholderia rhizoxinica, an endosymbiont of Rhizopus microsporus.</title>
        <authorList>
            <person name="Lackner G."/>
            <person name="Moebius N."/>
            <person name="Partida-Martinez L."/>
            <person name="Hertweck C."/>
        </authorList>
    </citation>
    <scope>NUCLEOTIDE SEQUENCE [LARGE SCALE GENOMIC DNA]</scope>
    <source>
        <strain evidence="2">DSM 19002 / CIP 109453 / HKI 454</strain>
    </source>
</reference>
<dbReference type="AlphaFoldDB" id="E5AN83"/>
<name>E5AN83_MYCRK</name>
<evidence type="ECO:0000313" key="2">
    <source>
        <dbReference type="Proteomes" id="UP000007437"/>
    </source>
</evidence>
<dbReference type="KEGG" id="brh:RBRH_03415"/>
<evidence type="ECO:0000313" key="1">
    <source>
        <dbReference type="EMBL" id="CBW76336.1"/>
    </source>
</evidence>
<dbReference type="Proteomes" id="UP000007437">
    <property type="component" value="Chromosome"/>
</dbReference>
<gene>
    <name evidence="1" type="ordered locus">RBRH_03415</name>
</gene>
<organism evidence="1 2">
    <name type="scientific">Mycetohabitans rhizoxinica (strain DSM 19002 / CIP 109453 / HKI 454)</name>
    <name type="common">Paraburkholderia rhizoxinica</name>
    <dbReference type="NCBI Taxonomy" id="882378"/>
    <lineage>
        <taxon>Bacteria</taxon>
        <taxon>Pseudomonadati</taxon>
        <taxon>Pseudomonadota</taxon>
        <taxon>Betaproteobacteria</taxon>
        <taxon>Burkholderiales</taxon>
        <taxon>Burkholderiaceae</taxon>
        <taxon>Mycetohabitans</taxon>
    </lineage>
</organism>
<accession>E5AN83</accession>
<proteinExistence type="predicted"/>
<dbReference type="EMBL" id="FR687359">
    <property type="protein sequence ID" value="CBW76336.1"/>
    <property type="molecule type" value="Genomic_DNA"/>
</dbReference>
<dbReference type="HOGENOM" id="CLU_3230883_0_0_4"/>
<sequence>MPFLLMGAFIARALRGALRPDARALRHIRTVPHAHALILRQPP</sequence>
<dbReference type="STRING" id="882378.RBRH_03415"/>
<protein>
    <submittedName>
        <fullName evidence="1">Uncharacterized protein</fullName>
    </submittedName>
</protein>